<dbReference type="CDD" id="cd06267">
    <property type="entry name" value="PBP1_LacI_sugar_binding-like"/>
    <property type="match status" value="1"/>
</dbReference>
<dbReference type="GO" id="GO:0003700">
    <property type="term" value="F:DNA-binding transcription factor activity"/>
    <property type="evidence" value="ECO:0007669"/>
    <property type="project" value="TreeGrafter"/>
</dbReference>
<dbReference type="InterPro" id="IPR046335">
    <property type="entry name" value="LacI/GalR-like_sensor"/>
</dbReference>
<dbReference type="Proteomes" id="UP000576225">
    <property type="component" value="Unassembled WGS sequence"/>
</dbReference>
<dbReference type="PANTHER" id="PTHR30146">
    <property type="entry name" value="LACI-RELATED TRANSCRIPTIONAL REPRESSOR"/>
    <property type="match status" value="1"/>
</dbReference>
<dbReference type="EMBL" id="JABAEW010000062">
    <property type="protein sequence ID" value="NMD88864.1"/>
    <property type="molecule type" value="Genomic_DNA"/>
</dbReference>
<dbReference type="GO" id="GO:0000976">
    <property type="term" value="F:transcription cis-regulatory region binding"/>
    <property type="evidence" value="ECO:0007669"/>
    <property type="project" value="TreeGrafter"/>
</dbReference>
<dbReference type="Pfam" id="PF13377">
    <property type="entry name" value="Peripla_BP_3"/>
    <property type="match status" value="1"/>
</dbReference>
<dbReference type="InterPro" id="IPR036388">
    <property type="entry name" value="WH-like_DNA-bd_sf"/>
</dbReference>
<dbReference type="InterPro" id="IPR028082">
    <property type="entry name" value="Peripla_BP_I"/>
</dbReference>
<evidence type="ECO:0000313" key="6">
    <source>
        <dbReference type="Proteomes" id="UP000576225"/>
    </source>
</evidence>
<evidence type="ECO:0000313" key="5">
    <source>
        <dbReference type="EMBL" id="NMD88864.1"/>
    </source>
</evidence>
<keyword evidence="2" id="KW-0238">DNA-binding</keyword>
<dbReference type="Gene3D" id="3.40.50.2300">
    <property type="match status" value="2"/>
</dbReference>
<keyword evidence="3" id="KW-0804">Transcription</keyword>
<evidence type="ECO:0000256" key="1">
    <source>
        <dbReference type="ARBA" id="ARBA00023015"/>
    </source>
</evidence>
<comment type="caution">
    <text evidence="5">The sequence shown here is derived from an EMBL/GenBank/DDBJ whole genome shotgun (WGS) entry which is preliminary data.</text>
</comment>
<dbReference type="SUPFAM" id="SSF53822">
    <property type="entry name" value="Periplasmic binding protein-like I"/>
    <property type="match status" value="1"/>
</dbReference>
<evidence type="ECO:0000259" key="4">
    <source>
        <dbReference type="Pfam" id="PF13377"/>
    </source>
</evidence>
<gene>
    <name evidence="5" type="ORF">HF882_19960</name>
</gene>
<dbReference type="SUPFAM" id="SSF46785">
    <property type="entry name" value="Winged helix' DNA-binding domain"/>
    <property type="match status" value="1"/>
</dbReference>
<name>A0A848AYY2_9BACT</name>
<keyword evidence="1" id="KW-0805">Transcription regulation</keyword>
<dbReference type="InterPro" id="IPR036390">
    <property type="entry name" value="WH_DNA-bd_sf"/>
</dbReference>
<feature type="domain" description="Transcriptional regulator LacI/GalR-like sensor" evidence="4">
    <location>
        <begin position="183"/>
        <end position="345"/>
    </location>
</feature>
<accession>A0A848AYY2</accession>
<dbReference type="PANTHER" id="PTHR30146:SF109">
    <property type="entry name" value="HTH-TYPE TRANSCRIPTIONAL REGULATOR GALS"/>
    <property type="match status" value="1"/>
</dbReference>
<evidence type="ECO:0000256" key="3">
    <source>
        <dbReference type="ARBA" id="ARBA00023163"/>
    </source>
</evidence>
<protein>
    <submittedName>
        <fullName evidence="5">Substrate-binding domain-containing protein</fullName>
    </submittedName>
</protein>
<evidence type="ECO:0000256" key="2">
    <source>
        <dbReference type="ARBA" id="ARBA00023125"/>
    </source>
</evidence>
<organism evidence="5 6">
    <name type="scientific">Victivallis vadensis</name>
    <dbReference type="NCBI Taxonomy" id="172901"/>
    <lineage>
        <taxon>Bacteria</taxon>
        <taxon>Pseudomonadati</taxon>
        <taxon>Lentisphaerota</taxon>
        <taxon>Lentisphaeria</taxon>
        <taxon>Victivallales</taxon>
        <taxon>Victivallaceae</taxon>
        <taxon>Victivallis</taxon>
    </lineage>
</organism>
<dbReference type="RefSeq" id="WP_168963866.1">
    <property type="nucleotide sequence ID" value="NZ_JABAEW010000062.1"/>
</dbReference>
<dbReference type="AlphaFoldDB" id="A0A848AYY2"/>
<sequence>MGKLQVQVDRLYRLLDEELENFHKDERFFSVQKIMDRYQVNLRVVNGALDRLENAGAIRRERYRGIFCRETRHPDISSILLIMPDFPGAEMDSFAELVRNHITEYPEFRLQLQRFLKNDIDKPPSEEVAAILLFGDSAPPSMQMLTCLADWRKPVIFFCRQYDDLPFSCVNHNNTEGGMLACEYLISHGCRSLLTIHSECPLYDVEERFCAFETYAKLHNVPCRRLNSQISAEESANYHVSSSLTEYLNTCGCHFDGIFLDSYTSAQGVFAALRNYGLRIPDDVSVIAFHGFGEESPCRPPLTTVGCRPAEGLHLLFAQLKRVLRNEIPRFHIQLPMYVKEGGSVRRPV</sequence>
<reference evidence="5 6" key="1">
    <citation type="submission" date="2020-04" db="EMBL/GenBank/DDBJ databases">
        <authorList>
            <person name="Hitch T.C.A."/>
            <person name="Wylensek D."/>
            <person name="Clavel T."/>
        </authorList>
    </citation>
    <scope>NUCLEOTIDE SEQUENCE [LARGE SCALE GENOMIC DNA]</scope>
    <source>
        <strain evidence="5 6">COR2-253-APC-1A</strain>
    </source>
</reference>
<dbReference type="Gene3D" id="1.10.10.10">
    <property type="entry name" value="Winged helix-like DNA-binding domain superfamily/Winged helix DNA-binding domain"/>
    <property type="match status" value="1"/>
</dbReference>
<proteinExistence type="predicted"/>